<evidence type="ECO:0000313" key="1">
    <source>
        <dbReference type="EMBL" id="MDC9589807.1"/>
    </source>
</evidence>
<evidence type="ECO:0000313" key="2">
    <source>
        <dbReference type="Proteomes" id="UP001217178"/>
    </source>
</evidence>
<organism evidence="1 2">
    <name type="scientific">Xenorhabdus yunnanensis</name>
    <dbReference type="NCBI Taxonomy" id="3025878"/>
    <lineage>
        <taxon>Bacteria</taxon>
        <taxon>Pseudomonadati</taxon>
        <taxon>Pseudomonadota</taxon>
        <taxon>Gammaproteobacteria</taxon>
        <taxon>Enterobacterales</taxon>
        <taxon>Morganellaceae</taxon>
        <taxon>Xenorhabdus</taxon>
    </lineage>
</organism>
<accession>A0ABT5LFD2</accession>
<sequence length="85" mass="9354">MWLTSGLSVPFFPVPKQRIVIGDAQITSRVYSNLDHGMSPKEAIEDACWVSGKFDAAHLVSGPVIHVTTSSQNSEMLIDLNEILR</sequence>
<keyword evidence="2" id="KW-1185">Reference proteome</keyword>
<dbReference type="RefSeq" id="WP_273555123.1">
    <property type="nucleotide sequence ID" value="NZ_JAQRFI010000022.1"/>
</dbReference>
<dbReference type="EMBL" id="JAQRFI010000022">
    <property type="protein sequence ID" value="MDC9589807.1"/>
    <property type="molecule type" value="Genomic_DNA"/>
</dbReference>
<dbReference type="Proteomes" id="UP001217178">
    <property type="component" value="Unassembled WGS sequence"/>
</dbReference>
<proteinExistence type="predicted"/>
<comment type="caution">
    <text evidence="1">The sequence shown here is derived from an EMBL/GenBank/DDBJ whole genome shotgun (WGS) entry which is preliminary data.</text>
</comment>
<reference evidence="1 2" key="1">
    <citation type="submission" date="2023-02" db="EMBL/GenBank/DDBJ databases">
        <title>Entomopathogenic bacteria.</title>
        <authorList>
            <person name="Machado R.A."/>
        </authorList>
    </citation>
    <scope>NUCLEOTIDE SEQUENCE [LARGE SCALE GENOMIC DNA]</scope>
    <source>
        <strain evidence="1 2">XENO-10</strain>
    </source>
</reference>
<protein>
    <submittedName>
        <fullName evidence="1">Uncharacterized protein</fullName>
    </submittedName>
</protein>
<gene>
    <name evidence="1" type="ORF">PSI23_10985</name>
</gene>
<name>A0ABT5LFD2_9GAMM</name>